<evidence type="ECO:0000313" key="4">
    <source>
        <dbReference type="Proteomes" id="UP000557566"/>
    </source>
</evidence>
<keyword evidence="2" id="KW-0812">Transmembrane</keyword>
<evidence type="ECO:0000256" key="1">
    <source>
        <dbReference type="SAM" id="MobiDB-lite"/>
    </source>
</evidence>
<dbReference type="Proteomes" id="UP000557566">
    <property type="component" value="Unassembled WGS sequence"/>
</dbReference>
<feature type="transmembrane region" description="Helical" evidence="2">
    <location>
        <begin position="403"/>
        <end position="422"/>
    </location>
</feature>
<feature type="transmembrane region" description="Helical" evidence="2">
    <location>
        <begin position="434"/>
        <end position="456"/>
    </location>
</feature>
<organism evidence="3 4">
    <name type="scientific">Ophiocordyceps sinensis</name>
    <dbReference type="NCBI Taxonomy" id="72228"/>
    <lineage>
        <taxon>Eukaryota</taxon>
        <taxon>Fungi</taxon>
        <taxon>Dikarya</taxon>
        <taxon>Ascomycota</taxon>
        <taxon>Pezizomycotina</taxon>
        <taxon>Sordariomycetes</taxon>
        <taxon>Hypocreomycetidae</taxon>
        <taxon>Hypocreales</taxon>
        <taxon>Ophiocordycipitaceae</taxon>
        <taxon>Ophiocordyceps</taxon>
    </lineage>
</organism>
<dbReference type="PANTHER" id="PTHR35043:SF7">
    <property type="entry name" value="TRANSCRIPTION FACTOR DOMAIN-CONTAINING PROTEIN"/>
    <property type="match status" value="1"/>
</dbReference>
<comment type="caution">
    <text evidence="3">The sequence shown here is derived from an EMBL/GenBank/DDBJ whole genome shotgun (WGS) entry which is preliminary data.</text>
</comment>
<gene>
    <name evidence="3" type="ORF">G6O67_000721</name>
</gene>
<feature type="region of interest" description="Disordered" evidence="1">
    <location>
        <begin position="140"/>
        <end position="164"/>
    </location>
</feature>
<keyword evidence="2" id="KW-0472">Membrane</keyword>
<dbReference type="OrthoDB" id="3061561at2759"/>
<accession>A0A8H4PZT8</accession>
<feature type="transmembrane region" description="Helical" evidence="2">
    <location>
        <begin position="468"/>
        <end position="488"/>
    </location>
</feature>
<dbReference type="AlphaFoldDB" id="A0A8H4PZT8"/>
<keyword evidence="4" id="KW-1185">Reference proteome</keyword>
<evidence type="ECO:0000256" key="2">
    <source>
        <dbReference type="SAM" id="Phobius"/>
    </source>
</evidence>
<name>A0A8H4PZT8_9HYPO</name>
<reference evidence="3 4" key="1">
    <citation type="journal article" date="2020" name="Genome Biol. Evol.">
        <title>A new high-quality draft genome assembly of the Chinese cordyceps Ophiocordyceps sinensis.</title>
        <authorList>
            <person name="Shu R."/>
            <person name="Zhang J."/>
            <person name="Meng Q."/>
            <person name="Zhang H."/>
            <person name="Zhou G."/>
            <person name="Li M."/>
            <person name="Wu P."/>
            <person name="Zhao Y."/>
            <person name="Chen C."/>
            <person name="Qin Q."/>
        </authorList>
    </citation>
    <scope>NUCLEOTIDE SEQUENCE [LARGE SCALE GENOMIC DNA]</scope>
    <source>
        <strain evidence="3 4">IOZ07</strain>
    </source>
</reference>
<protein>
    <submittedName>
        <fullName evidence="3">Uncharacterized protein</fullName>
    </submittedName>
</protein>
<keyword evidence="2" id="KW-1133">Transmembrane helix</keyword>
<dbReference type="EMBL" id="JAAVMX010000001">
    <property type="protein sequence ID" value="KAF4513451.1"/>
    <property type="molecule type" value="Genomic_DNA"/>
</dbReference>
<feature type="transmembrane region" description="Helical" evidence="2">
    <location>
        <begin position="316"/>
        <end position="337"/>
    </location>
</feature>
<evidence type="ECO:0000313" key="3">
    <source>
        <dbReference type="EMBL" id="KAF4513451.1"/>
    </source>
</evidence>
<sequence length="513" mass="57199">MIQFSPTCSFPTTSPSGFVNSPDIRSTMDIVWSCTSIIILSTWSVLHLTVPPELKPQSKLQQLRKQAYLLGRKLVWMAIMLAFPEYLVGISTTNLFACWVNTPCLEELARDDGVPWSLTHTILANIGGIVLRFSDPGEPGELCRAQSGPNGSLRRPKPEPDMEGYEFATPSMDSRIGLTPWSQSQLGESSTPPSEFLLDFQRSQENHLRGLGDIPWRPFGPHLALATGARTDTCAVLGSDDDYKARHIAPLQGNIWVLDSKQLALARTHGIIARLPRLEADEINDRNKSDGLVRLLALAQVLWLAVQLVVRRMGNIPFSALEISTLAFSSCAFIIYLSEWSKPKDVGAPFYMDADALVSPDAFARIAEAAPISFLQGRRYYIPQSVLHQVVEGKYQKKHIDRVMIFTSILSIMLFGGLHLIAWNLEFPSRVEKVFWRASALTMAIAPTVSALLVLLESVCVHRTDRCARWTVTALGPLLLSARVFIIVESYWSLYFLPPEAFYSTWARNAPRA</sequence>
<proteinExistence type="predicted"/>
<dbReference type="PANTHER" id="PTHR35043">
    <property type="entry name" value="TRANSCRIPTION FACTOR DOMAIN-CONTAINING PROTEIN"/>
    <property type="match status" value="1"/>
</dbReference>